<dbReference type="InterPro" id="IPR017736">
    <property type="entry name" value="Glyco_hydro_1_beta-glucosidase"/>
</dbReference>
<dbReference type="GO" id="GO:0005829">
    <property type="term" value="C:cytosol"/>
    <property type="evidence" value="ECO:0007669"/>
    <property type="project" value="TreeGrafter"/>
</dbReference>
<dbReference type="InterPro" id="IPR033132">
    <property type="entry name" value="GH_1_N_CS"/>
</dbReference>
<feature type="binding site" evidence="10">
    <location>
        <position position="137"/>
    </location>
    <ligand>
        <name>substrate</name>
    </ligand>
</feature>
<dbReference type="GO" id="GO:0008422">
    <property type="term" value="F:beta-glucosidase activity"/>
    <property type="evidence" value="ECO:0007669"/>
    <property type="project" value="UniProtKB-EC"/>
</dbReference>
<evidence type="ECO:0000256" key="7">
    <source>
        <dbReference type="ARBA" id="ARBA00023295"/>
    </source>
</evidence>
<dbReference type="AlphaFoldDB" id="R1IFP3"/>
<feature type="binding site" evidence="10">
    <location>
        <position position="37"/>
    </location>
    <ligand>
        <name>substrate</name>
    </ligand>
</feature>
<comment type="caution">
    <text evidence="13">The sequence shown here is derived from an EMBL/GenBank/DDBJ whole genome shotgun (WGS) entry which is preliminary data.</text>
</comment>
<evidence type="ECO:0000256" key="9">
    <source>
        <dbReference type="PIRSR" id="PIRSR617736-1"/>
    </source>
</evidence>
<dbReference type="Proteomes" id="UP000014139">
    <property type="component" value="Unassembled WGS sequence"/>
</dbReference>
<proteinExistence type="inferred from homology"/>
<dbReference type="EC" id="3.2.1.21" evidence="3 12"/>
<feature type="active site" description="Nucleophile" evidence="9 11">
    <location>
        <position position="381"/>
    </location>
</feature>
<dbReference type="InterPro" id="IPR018120">
    <property type="entry name" value="Glyco_hydro_1_AS"/>
</dbReference>
<accession>R1IFP3</accession>
<dbReference type="PROSITE" id="PS00572">
    <property type="entry name" value="GLYCOSYL_HYDROL_F1_1"/>
    <property type="match status" value="1"/>
</dbReference>
<dbReference type="FunFam" id="3.20.20.80:FF:000004">
    <property type="entry name" value="Beta-glucosidase 6-phospho-beta-glucosidase"/>
    <property type="match status" value="1"/>
</dbReference>
<keyword evidence="4 12" id="KW-0378">Hydrolase</keyword>
<dbReference type="NCBIfam" id="TIGR03356">
    <property type="entry name" value="BGL"/>
    <property type="match status" value="1"/>
</dbReference>
<comment type="similarity">
    <text evidence="2 12">Belongs to the glycosyl hydrolase 1 family.</text>
</comment>
<keyword evidence="5" id="KW-0136">Cellulose degradation</keyword>
<evidence type="ECO:0000256" key="10">
    <source>
        <dbReference type="PIRSR" id="PIRSR617736-2"/>
    </source>
</evidence>
<evidence type="ECO:0000313" key="13">
    <source>
        <dbReference type="EMBL" id="EOD69229.1"/>
    </source>
</evidence>
<dbReference type="EMBL" id="AOUO01000076">
    <property type="protein sequence ID" value="EOD69229.1"/>
    <property type="molecule type" value="Genomic_DNA"/>
</dbReference>
<evidence type="ECO:0000256" key="11">
    <source>
        <dbReference type="PROSITE-ProRule" id="PRU10055"/>
    </source>
</evidence>
<feature type="binding site" evidence="10">
    <location>
        <begin position="435"/>
        <end position="436"/>
    </location>
    <ligand>
        <name>substrate</name>
    </ligand>
</feature>
<dbReference type="InterPro" id="IPR017853">
    <property type="entry name" value="GH"/>
</dbReference>
<feature type="binding site" evidence="10">
    <location>
        <position position="313"/>
    </location>
    <ligand>
        <name>substrate</name>
    </ligand>
</feature>
<organism evidence="13 14">
    <name type="scientific">Amycolatopsis vancoresmycina DSM 44592</name>
    <dbReference type="NCBI Taxonomy" id="1292037"/>
    <lineage>
        <taxon>Bacteria</taxon>
        <taxon>Bacillati</taxon>
        <taxon>Actinomycetota</taxon>
        <taxon>Actinomycetes</taxon>
        <taxon>Pseudonocardiales</taxon>
        <taxon>Pseudonocardiaceae</taxon>
        <taxon>Amycolatopsis</taxon>
    </lineage>
</organism>
<evidence type="ECO:0000256" key="1">
    <source>
        <dbReference type="ARBA" id="ARBA00000448"/>
    </source>
</evidence>
<evidence type="ECO:0000256" key="4">
    <source>
        <dbReference type="ARBA" id="ARBA00022801"/>
    </source>
</evidence>
<dbReference type="PROSITE" id="PS00653">
    <property type="entry name" value="GLYCOSYL_HYDROL_F1_2"/>
    <property type="match status" value="1"/>
</dbReference>
<gene>
    <name evidence="13" type="ORF">H480_07218</name>
</gene>
<dbReference type="eggNOG" id="COG2723">
    <property type="taxonomic scope" value="Bacteria"/>
</dbReference>
<evidence type="ECO:0000256" key="6">
    <source>
        <dbReference type="ARBA" id="ARBA00023277"/>
    </source>
</evidence>
<dbReference type="SUPFAM" id="SSF51445">
    <property type="entry name" value="(Trans)glycosidases"/>
    <property type="match status" value="1"/>
</dbReference>
<feature type="binding site" evidence="10">
    <location>
        <position position="428"/>
    </location>
    <ligand>
        <name>substrate</name>
    </ligand>
</feature>
<dbReference type="Pfam" id="PF00232">
    <property type="entry name" value="Glyco_hydro_1"/>
    <property type="match status" value="1"/>
</dbReference>
<name>R1IFP3_9PSEU</name>
<keyword evidence="14" id="KW-1185">Reference proteome</keyword>
<evidence type="ECO:0000256" key="2">
    <source>
        <dbReference type="ARBA" id="ARBA00010838"/>
    </source>
</evidence>
<dbReference type="PRINTS" id="PR00131">
    <property type="entry name" value="GLHYDRLASE1"/>
</dbReference>
<dbReference type="PATRIC" id="fig|1292037.4.peg.1402"/>
<evidence type="ECO:0000256" key="8">
    <source>
        <dbReference type="ARBA" id="ARBA00023326"/>
    </source>
</evidence>
<protein>
    <recommendedName>
        <fullName evidence="3 12">Beta-glucosidase</fullName>
        <ecNumber evidence="3 12">3.2.1.21</ecNumber>
    </recommendedName>
</protein>
<dbReference type="Gene3D" id="3.20.20.80">
    <property type="entry name" value="Glycosidases"/>
    <property type="match status" value="1"/>
</dbReference>
<dbReference type="GO" id="GO:0030245">
    <property type="term" value="P:cellulose catabolic process"/>
    <property type="evidence" value="ECO:0007669"/>
    <property type="project" value="UniProtKB-KW"/>
</dbReference>
<feature type="binding site" evidence="10">
    <location>
        <position position="181"/>
    </location>
    <ligand>
        <name>substrate</name>
    </ligand>
</feature>
<comment type="catalytic activity">
    <reaction evidence="1 12">
        <text>Hydrolysis of terminal, non-reducing beta-D-glucosyl residues with release of beta-D-glucose.</text>
        <dbReference type="EC" id="3.2.1.21"/>
    </reaction>
</comment>
<dbReference type="InterPro" id="IPR001360">
    <property type="entry name" value="Glyco_hydro_1"/>
</dbReference>
<keyword evidence="8" id="KW-0624">Polysaccharide degradation</keyword>
<reference evidence="13 14" key="1">
    <citation type="submission" date="2013-02" db="EMBL/GenBank/DDBJ databases">
        <title>Draft genome sequence of Amycolatopsis vancoresmycina strain DSM 44592T.</title>
        <authorList>
            <person name="Kumar S."/>
            <person name="Kaur N."/>
            <person name="Kaur C."/>
            <person name="Raghava G.P.S."/>
            <person name="Mayilraj S."/>
        </authorList>
    </citation>
    <scope>NUCLEOTIDE SEQUENCE [LARGE SCALE GENOMIC DNA]</scope>
    <source>
        <strain evidence="13 14">DSM 44592</strain>
    </source>
</reference>
<sequence>MNMSVEPDSVRATEFREDAALMFPPGFVWGAATAAFQVEGATTADGRTDSVWDVFARRPGAVVGGDTGDPAADHYRRYSEDVGLMRRLNLGAYRFSLAWPRVRPDGGEPNAAGLAFYDRLVDCLLESGVQPWATLYHWDLPQVLEEQGGWANRDTAYRFAEYAETVLERLGDRVASWSTLNEPWCAAMLGYAGGIHAPGRTDHPAAVAATHHLLLGHGLAMDIIRQHAPGTPAGITLNLYPVAPHDPANVSDVAAARRIDGLQNRLFLDPVLRGGYPDDLVADLEPFGFGDVVRDEDAAVIAAHVDWVGVNYYRDYRVAGRPVPGSEPAGPEWVGAADVHFVPDPAAPRTDSGWEVQPAGLTESLLQVHRGYRPVPLYITENGAAYPDVVGDGGDIVDTDRVAFLDSHLRACHDAIQAGVDLRGYFYWSLLDNFEWAEGYAKRFGLVHVDYETQQRTPKQSAHWYSRVIGLNGLG</sequence>
<feature type="active site" description="Proton donor" evidence="9">
    <location>
        <position position="182"/>
    </location>
</feature>
<dbReference type="PANTHER" id="PTHR10353:SF36">
    <property type="entry name" value="LP05116P"/>
    <property type="match status" value="1"/>
</dbReference>
<keyword evidence="7 12" id="KW-0326">Glycosidase</keyword>
<evidence type="ECO:0000256" key="12">
    <source>
        <dbReference type="RuleBase" id="RU361175"/>
    </source>
</evidence>
<evidence type="ECO:0000256" key="3">
    <source>
        <dbReference type="ARBA" id="ARBA00012744"/>
    </source>
</evidence>
<keyword evidence="6" id="KW-0119">Carbohydrate metabolism</keyword>
<dbReference type="PANTHER" id="PTHR10353">
    <property type="entry name" value="GLYCOSYL HYDROLASE"/>
    <property type="match status" value="1"/>
</dbReference>
<evidence type="ECO:0000256" key="5">
    <source>
        <dbReference type="ARBA" id="ARBA00023001"/>
    </source>
</evidence>
<evidence type="ECO:0000313" key="14">
    <source>
        <dbReference type="Proteomes" id="UP000014139"/>
    </source>
</evidence>